<organism evidence="2 3">
    <name type="scientific">Allacma fusca</name>
    <dbReference type="NCBI Taxonomy" id="39272"/>
    <lineage>
        <taxon>Eukaryota</taxon>
        <taxon>Metazoa</taxon>
        <taxon>Ecdysozoa</taxon>
        <taxon>Arthropoda</taxon>
        <taxon>Hexapoda</taxon>
        <taxon>Collembola</taxon>
        <taxon>Symphypleona</taxon>
        <taxon>Sminthuridae</taxon>
        <taxon>Allacma</taxon>
    </lineage>
</organism>
<comment type="caution">
    <text evidence="2">The sequence shown here is derived from an EMBL/GenBank/DDBJ whole genome shotgun (WGS) entry which is preliminary data.</text>
</comment>
<evidence type="ECO:0000313" key="3">
    <source>
        <dbReference type="Proteomes" id="UP000708208"/>
    </source>
</evidence>
<accession>A0A8J2LR56</accession>
<dbReference type="Proteomes" id="UP000708208">
    <property type="component" value="Unassembled WGS sequence"/>
</dbReference>
<dbReference type="AlphaFoldDB" id="A0A8J2LR56"/>
<sequence length="78" mass="9048">MYVFTWRRSGNPPRFIMGCIKDHRGVNESIKWKPKGTELGGRPDSTWPESMSTWVKTPPWPGPQQKCHPLEVLVETNR</sequence>
<gene>
    <name evidence="2" type="ORF">AFUS01_LOCUS45778</name>
</gene>
<evidence type="ECO:0000313" key="2">
    <source>
        <dbReference type="EMBL" id="CAG7836543.1"/>
    </source>
</evidence>
<name>A0A8J2LR56_9HEXA</name>
<keyword evidence="3" id="KW-1185">Reference proteome</keyword>
<protein>
    <submittedName>
        <fullName evidence="2">Uncharacterized protein</fullName>
    </submittedName>
</protein>
<evidence type="ECO:0000256" key="1">
    <source>
        <dbReference type="SAM" id="MobiDB-lite"/>
    </source>
</evidence>
<dbReference type="EMBL" id="CAJVCH010571072">
    <property type="protein sequence ID" value="CAG7836543.1"/>
    <property type="molecule type" value="Genomic_DNA"/>
</dbReference>
<proteinExistence type="predicted"/>
<reference evidence="2" key="1">
    <citation type="submission" date="2021-06" db="EMBL/GenBank/DDBJ databases">
        <authorList>
            <person name="Hodson N. C."/>
            <person name="Mongue J. A."/>
            <person name="Jaron S. K."/>
        </authorList>
    </citation>
    <scope>NUCLEOTIDE SEQUENCE</scope>
</reference>
<feature type="region of interest" description="Disordered" evidence="1">
    <location>
        <begin position="32"/>
        <end position="52"/>
    </location>
</feature>